<dbReference type="Gene3D" id="3.20.20.30">
    <property type="entry name" value="Luciferase-like domain"/>
    <property type="match status" value="1"/>
</dbReference>
<evidence type="ECO:0000313" key="7">
    <source>
        <dbReference type="Proteomes" id="UP000656881"/>
    </source>
</evidence>
<comment type="caution">
    <text evidence="6">The sequence shown here is derived from an EMBL/GenBank/DDBJ whole genome shotgun (WGS) entry which is preliminary data.</text>
</comment>
<evidence type="ECO:0000313" key="6">
    <source>
        <dbReference type="EMBL" id="GGO47913.1"/>
    </source>
</evidence>
<proteinExistence type="predicted"/>
<evidence type="ECO:0000256" key="3">
    <source>
        <dbReference type="ARBA" id="ARBA00023002"/>
    </source>
</evidence>
<evidence type="ECO:0000256" key="2">
    <source>
        <dbReference type="ARBA" id="ARBA00022643"/>
    </source>
</evidence>
<dbReference type="EMBL" id="BMNG01000009">
    <property type="protein sequence ID" value="GGO47913.1"/>
    <property type="molecule type" value="Genomic_DNA"/>
</dbReference>
<dbReference type="Proteomes" id="UP000656881">
    <property type="component" value="Unassembled WGS sequence"/>
</dbReference>
<dbReference type="SUPFAM" id="SSF51679">
    <property type="entry name" value="Bacterial luciferase-like"/>
    <property type="match status" value="1"/>
</dbReference>
<dbReference type="InterPro" id="IPR050172">
    <property type="entry name" value="SsuD_RutA_monooxygenase"/>
</dbReference>
<keyword evidence="3" id="KW-0560">Oxidoreductase</keyword>
<reference evidence="7" key="1">
    <citation type="journal article" date="2019" name="Int. J. Syst. Evol. Microbiol.">
        <title>The Global Catalogue of Microorganisms (GCM) 10K type strain sequencing project: providing services to taxonomists for standard genome sequencing and annotation.</title>
        <authorList>
            <consortium name="The Broad Institute Genomics Platform"/>
            <consortium name="The Broad Institute Genome Sequencing Center for Infectious Disease"/>
            <person name="Wu L."/>
            <person name="Ma J."/>
        </authorList>
    </citation>
    <scope>NUCLEOTIDE SEQUENCE [LARGE SCALE GENOMIC DNA]</scope>
    <source>
        <strain evidence="7">CGMCC 4.7349</strain>
    </source>
</reference>
<accession>A0ABQ2MAI9</accession>
<sequence length="303" mass="33213">MRVGVVILPAQSWRESAPYWRAVDEMGFDHAWTHDHLAWRDLLDKPWFAALPTLTAAAAVTERVRLGTLVCTPNYRHPVTLAKEAVALDDISEGRMILGIGAGVDGPDARVLGEPAVDTRARMARFAEFTELTDRLLRQDVTDFAGSWYVAEGARMFPGCRQRPRLPLAVAATGPRAMRVAARHADVWITNGTSPKPGLRAAVVDTDIVREQLERFDEVCAETGRDPSAVARLVYHGDRTHSALRSVDAFAELAGRYAESGVTDLVVPFPRAEPPHQADPAVLERIATDVLPALQARANRTEG</sequence>
<dbReference type="InterPro" id="IPR011251">
    <property type="entry name" value="Luciferase-like_dom"/>
</dbReference>
<dbReference type="InterPro" id="IPR036661">
    <property type="entry name" value="Luciferase-like_sf"/>
</dbReference>
<evidence type="ECO:0000256" key="1">
    <source>
        <dbReference type="ARBA" id="ARBA00022630"/>
    </source>
</evidence>
<protein>
    <submittedName>
        <fullName evidence="6">Luciferase</fullName>
    </submittedName>
</protein>
<keyword evidence="1" id="KW-0285">Flavoprotein</keyword>
<keyword evidence="4" id="KW-0503">Monooxygenase</keyword>
<evidence type="ECO:0000259" key="5">
    <source>
        <dbReference type="Pfam" id="PF00296"/>
    </source>
</evidence>
<gene>
    <name evidence="6" type="ORF">GCM10012286_42300</name>
</gene>
<dbReference type="PANTHER" id="PTHR42847">
    <property type="entry name" value="ALKANESULFONATE MONOOXYGENASE"/>
    <property type="match status" value="1"/>
</dbReference>
<name>A0ABQ2MAI9_9ACTN</name>
<keyword evidence="7" id="KW-1185">Reference proteome</keyword>
<dbReference type="RefSeq" id="WP_189175176.1">
    <property type="nucleotide sequence ID" value="NZ_BMNG01000009.1"/>
</dbReference>
<dbReference type="PANTHER" id="PTHR42847:SF4">
    <property type="entry name" value="ALKANESULFONATE MONOOXYGENASE-RELATED"/>
    <property type="match status" value="1"/>
</dbReference>
<feature type="domain" description="Luciferase-like" evidence="5">
    <location>
        <begin position="1"/>
        <end position="235"/>
    </location>
</feature>
<dbReference type="Pfam" id="PF00296">
    <property type="entry name" value="Bac_luciferase"/>
    <property type="match status" value="1"/>
</dbReference>
<organism evidence="6 7">
    <name type="scientific">Streptomyces lasiicapitis</name>
    <dbReference type="NCBI Taxonomy" id="1923961"/>
    <lineage>
        <taxon>Bacteria</taxon>
        <taxon>Bacillati</taxon>
        <taxon>Actinomycetota</taxon>
        <taxon>Actinomycetes</taxon>
        <taxon>Kitasatosporales</taxon>
        <taxon>Streptomycetaceae</taxon>
        <taxon>Streptomyces</taxon>
    </lineage>
</organism>
<evidence type="ECO:0000256" key="4">
    <source>
        <dbReference type="ARBA" id="ARBA00023033"/>
    </source>
</evidence>
<keyword evidence="2" id="KW-0288">FMN</keyword>